<keyword evidence="1" id="KW-1133">Transmembrane helix</keyword>
<dbReference type="EMBL" id="BMYW01000011">
    <property type="protein sequence ID" value="GGX98434.1"/>
    <property type="molecule type" value="Genomic_DNA"/>
</dbReference>
<keyword evidence="1" id="KW-0472">Membrane</keyword>
<sequence>MTVSVTDKGNVMQDLIWLAGLAALYLAVRGLLRVYATQSQGVAR</sequence>
<evidence type="ECO:0000256" key="1">
    <source>
        <dbReference type="SAM" id="Phobius"/>
    </source>
</evidence>
<gene>
    <name evidence="2" type="ORF">GCM10011290_27970</name>
</gene>
<proteinExistence type="predicted"/>
<dbReference type="Proteomes" id="UP000600877">
    <property type="component" value="Unassembled WGS sequence"/>
</dbReference>
<accession>A0ABQ2YZD6</accession>
<keyword evidence="3" id="KW-1185">Reference proteome</keyword>
<evidence type="ECO:0000313" key="3">
    <source>
        <dbReference type="Proteomes" id="UP000600877"/>
    </source>
</evidence>
<feature type="transmembrane region" description="Helical" evidence="1">
    <location>
        <begin position="15"/>
        <end position="36"/>
    </location>
</feature>
<keyword evidence="1" id="KW-0812">Transmembrane</keyword>
<reference evidence="3" key="1">
    <citation type="journal article" date="2019" name="Int. J. Syst. Evol. Microbiol.">
        <title>The Global Catalogue of Microorganisms (GCM) 10K type strain sequencing project: providing services to taxonomists for standard genome sequencing and annotation.</title>
        <authorList>
            <consortium name="The Broad Institute Genomics Platform"/>
            <consortium name="The Broad Institute Genome Sequencing Center for Infectious Disease"/>
            <person name="Wu L."/>
            <person name="Ma J."/>
        </authorList>
    </citation>
    <scope>NUCLEOTIDE SEQUENCE [LARGE SCALE GENOMIC DNA]</scope>
    <source>
        <strain evidence="3">KCTC 32041</strain>
    </source>
</reference>
<organism evidence="2 3">
    <name type="scientific">Vogesella alkaliphila</name>
    <dbReference type="NCBI Taxonomy" id="1193621"/>
    <lineage>
        <taxon>Bacteria</taxon>
        <taxon>Pseudomonadati</taxon>
        <taxon>Pseudomonadota</taxon>
        <taxon>Betaproteobacteria</taxon>
        <taxon>Neisseriales</taxon>
        <taxon>Chromobacteriaceae</taxon>
        <taxon>Vogesella</taxon>
    </lineage>
</organism>
<evidence type="ECO:0000313" key="2">
    <source>
        <dbReference type="EMBL" id="GGX98434.1"/>
    </source>
</evidence>
<protein>
    <submittedName>
        <fullName evidence="2">Uncharacterized protein</fullName>
    </submittedName>
</protein>
<name>A0ABQ2YZD6_9NEIS</name>
<comment type="caution">
    <text evidence="2">The sequence shown here is derived from an EMBL/GenBank/DDBJ whole genome shotgun (WGS) entry which is preliminary data.</text>
</comment>